<gene>
    <name evidence="1" type="ORF">HH1059_23560</name>
</gene>
<keyword evidence="2" id="KW-1185">Reference proteome</keyword>
<dbReference type="AlphaFoldDB" id="A0A110B489"/>
<evidence type="ECO:0000313" key="1">
    <source>
        <dbReference type="EMBL" id="BAU56425.1"/>
    </source>
</evidence>
<dbReference type="NCBIfam" id="TIGR02081">
    <property type="entry name" value="metW"/>
    <property type="match status" value="1"/>
</dbReference>
<accession>A0A110B489</accession>
<dbReference type="EMBL" id="AP017372">
    <property type="protein sequence ID" value="BAU56425.1"/>
    <property type="molecule type" value="Genomic_DNA"/>
</dbReference>
<dbReference type="SUPFAM" id="SSF53335">
    <property type="entry name" value="S-adenosyl-L-methionine-dependent methyltransferases"/>
    <property type="match status" value="1"/>
</dbReference>
<dbReference type="InterPro" id="IPR029063">
    <property type="entry name" value="SAM-dependent_MTases_sf"/>
</dbReference>
<sequence>MNPLRRELEIVADWIEPGSRVLDLGCGDGTLLQYLVQRKGVTAYGLEIDPRKVTRCMDRGVNVVRADLDEGLADFHRDSFDHVIMSQTIQAVRYPDKLLEDLLRVGRHGIVTFPNIGYWRLRMQLLLRGRMPRSPALPNAWYNSPNIHLCTLRDFERLCSSMGIEILERRTLDRAHRSNPLLNLSPNLLAEVAIYRFVRGSQSR</sequence>
<dbReference type="RefSeq" id="WP_096406262.1">
    <property type="nucleotide sequence ID" value="NZ_AP017372.2"/>
</dbReference>
<dbReference type="Gene3D" id="3.40.50.150">
    <property type="entry name" value="Vaccinia Virus protein VP39"/>
    <property type="match status" value="1"/>
</dbReference>
<protein>
    <submittedName>
        <fullName evidence="1">Methionine biosynthesis protein MetW</fullName>
    </submittedName>
</protein>
<dbReference type="InterPro" id="IPR010743">
    <property type="entry name" value="Methionine_synth_MetW"/>
</dbReference>
<reference evidence="1" key="1">
    <citation type="submission" date="2016-02" db="EMBL/GenBank/DDBJ databases">
        <title>Halorhodospira halochloris DSM-1059 complete genome, version 2.</title>
        <authorList>
            <person name="Tsukatani Y."/>
        </authorList>
    </citation>
    <scope>NUCLEOTIDE SEQUENCE</scope>
    <source>
        <strain evidence="1">DSM 1059</strain>
    </source>
</reference>
<dbReference type="Pfam" id="PF07021">
    <property type="entry name" value="MetW"/>
    <property type="match status" value="1"/>
</dbReference>
<dbReference type="OrthoDB" id="9792690at2"/>
<organism evidence="1 2">
    <name type="scientific">Halorhodospira halochloris</name>
    <name type="common">Ectothiorhodospira halochloris</name>
    <dbReference type="NCBI Taxonomy" id="1052"/>
    <lineage>
        <taxon>Bacteria</taxon>
        <taxon>Pseudomonadati</taxon>
        <taxon>Pseudomonadota</taxon>
        <taxon>Gammaproteobacteria</taxon>
        <taxon>Chromatiales</taxon>
        <taxon>Ectothiorhodospiraceae</taxon>
        <taxon>Halorhodospira</taxon>
    </lineage>
</organism>
<proteinExistence type="predicted"/>
<evidence type="ECO:0000313" key="2">
    <source>
        <dbReference type="Proteomes" id="UP000218890"/>
    </source>
</evidence>
<dbReference type="Proteomes" id="UP000218890">
    <property type="component" value="Chromosome"/>
</dbReference>
<dbReference type="CDD" id="cd02440">
    <property type="entry name" value="AdoMet_MTases"/>
    <property type="match status" value="1"/>
</dbReference>
<dbReference type="KEGG" id="hhk:HH1059_23560"/>
<name>A0A110B489_HALHR</name>